<protein>
    <recommendedName>
        <fullName evidence="3">STAS/SEC14 domain-containing protein</fullName>
    </recommendedName>
</protein>
<evidence type="ECO:0008006" key="3">
    <source>
        <dbReference type="Google" id="ProtNLM"/>
    </source>
</evidence>
<sequence>MPFNTAYETDFYKIEVNLEGNLLYSEWLRHVSEDELITGGTKLYEVLRDTKIERALANGQAIGALTPNAKEWMSVEFYELLSQTNLKRLARIMPVSVFHQLALESVITRAEALGKTRFQVKNFSDKEEGMKWLIEA</sequence>
<gene>
    <name evidence="1" type="ORF">ABS362_09860</name>
</gene>
<dbReference type="Proteomes" id="UP001476807">
    <property type="component" value="Unassembled WGS sequence"/>
</dbReference>
<evidence type="ECO:0000313" key="1">
    <source>
        <dbReference type="EMBL" id="MER2997854.1"/>
    </source>
</evidence>
<accession>A0ABV1RU11</accession>
<evidence type="ECO:0000313" key="2">
    <source>
        <dbReference type="Proteomes" id="UP001476807"/>
    </source>
</evidence>
<keyword evidence="2" id="KW-1185">Reference proteome</keyword>
<name>A0ABV1RU11_9BACT</name>
<proteinExistence type="predicted"/>
<dbReference type="RefSeq" id="WP_350412277.1">
    <property type="nucleotide sequence ID" value="NZ_JBEOKT010000007.1"/>
</dbReference>
<organism evidence="1 2">
    <name type="scientific">Pontibacter populi</name>
    <dbReference type="NCBI Taxonomy" id="890055"/>
    <lineage>
        <taxon>Bacteria</taxon>
        <taxon>Pseudomonadati</taxon>
        <taxon>Bacteroidota</taxon>
        <taxon>Cytophagia</taxon>
        <taxon>Cytophagales</taxon>
        <taxon>Hymenobacteraceae</taxon>
        <taxon>Pontibacter</taxon>
    </lineage>
</organism>
<dbReference type="EMBL" id="JBEOKT010000007">
    <property type="protein sequence ID" value="MER2997854.1"/>
    <property type="molecule type" value="Genomic_DNA"/>
</dbReference>
<reference evidence="1 2" key="1">
    <citation type="submission" date="2024-06" db="EMBL/GenBank/DDBJ databases">
        <title>Pontibacter populi HYL7-15.</title>
        <authorList>
            <person name="Kim M.K."/>
        </authorList>
    </citation>
    <scope>NUCLEOTIDE SEQUENCE [LARGE SCALE GENOMIC DNA]</scope>
    <source>
        <strain evidence="1 2">HYL7-15</strain>
    </source>
</reference>
<comment type="caution">
    <text evidence="1">The sequence shown here is derived from an EMBL/GenBank/DDBJ whole genome shotgun (WGS) entry which is preliminary data.</text>
</comment>